<protein>
    <submittedName>
        <fullName evidence="1">Uncharacterized protein</fullName>
    </submittedName>
</protein>
<gene>
    <name evidence="1" type="ORF">LVIROSA_LOCUS6764</name>
</gene>
<dbReference type="EMBL" id="CAKMRJ010000224">
    <property type="protein sequence ID" value="CAH1419214.1"/>
    <property type="molecule type" value="Genomic_DNA"/>
</dbReference>
<dbReference type="AlphaFoldDB" id="A0AAU9LUD0"/>
<comment type="caution">
    <text evidence="1">The sequence shown here is derived from an EMBL/GenBank/DDBJ whole genome shotgun (WGS) entry which is preliminary data.</text>
</comment>
<organism evidence="1 2">
    <name type="scientific">Lactuca virosa</name>
    <dbReference type="NCBI Taxonomy" id="75947"/>
    <lineage>
        <taxon>Eukaryota</taxon>
        <taxon>Viridiplantae</taxon>
        <taxon>Streptophyta</taxon>
        <taxon>Embryophyta</taxon>
        <taxon>Tracheophyta</taxon>
        <taxon>Spermatophyta</taxon>
        <taxon>Magnoliopsida</taxon>
        <taxon>eudicotyledons</taxon>
        <taxon>Gunneridae</taxon>
        <taxon>Pentapetalae</taxon>
        <taxon>asterids</taxon>
        <taxon>campanulids</taxon>
        <taxon>Asterales</taxon>
        <taxon>Asteraceae</taxon>
        <taxon>Cichorioideae</taxon>
        <taxon>Cichorieae</taxon>
        <taxon>Lactucinae</taxon>
        <taxon>Lactuca</taxon>
    </lineage>
</organism>
<sequence>MITAHSPPLYHAISSFLFFRQSLLPMSVQPKLKPNDGASSSVGVSVGGRRKCRRLPAFSVLPQYLDSGDCDCVCEFCGAYFWYVERVLKFSTPGHPRYNHCAGVGMLCFLTSVNFVIFGDESVPVGTVDEACGSLSDVGFSGGGLLIQSEMQHGPVNMVAGAQNVNGVAVGGLEGYLGNSRFSY</sequence>
<accession>A0AAU9LUD0</accession>
<reference evidence="1 2" key="1">
    <citation type="submission" date="2022-01" db="EMBL/GenBank/DDBJ databases">
        <authorList>
            <person name="Xiong W."/>
            <person name="Schranz E."/>
        </authorList>
    </citation>
    <scope>NUCLEOTIDE SEQUENCE [LARGE SCALE GENOMIC DNA]</scope>
</reference>
<proteinExistence type="predicted"/>
<name>A0AAU9LUD0_9ASTR</name>
<keyword evidence="2" id="KW-1185">Reference proteome</keyword>
<evidence type="ECO:0000313" key="1">
    <source>
        <dbReference type="EMBL" id="CAH1419214.1"/>
    </source>
</evidence>
<dbReference type="Proteomes" id="UP001157418">
    <property type="component" value="Unassembled WGS sequence"/>
</dbReference>
<evidence type="ECO:0000313" key="2">
    <source>
        <dbReference type="Proteomes" id="UP001157418"/>
    </source>
</evidence>